<evidence type="ECO:0000256" key="11">
    <source>
        <dbReference type="ARBA" id="ARBA00023004"/>
    </source>
</evidence>
<dbReference type="EMBL" id="CP034894">
    <property type="protein sequence ID" value="QCI17105.1"/>
    <property type="molecule type" value="Genomic_DNA"/>
</dbReference>
<dbReference type="AlphaFoldDB" id="A0A4D6XWL9"/>
<evidence type="ECO:0000256" key="3">
    <source>
        <dbReference type="ARBA" id="ARBA00022485"/>
    </source>
</evidence>
<dbReference type="InterPro" id="IPR048641">
    <property type="entry name" value="RlmN_N"/>
</dbReference>
<evidence type="ECO:0000256" key="1">
    <source>
        <dbReference type="ARBA" id="ARBA00004496"/>
    </source>
</evidence>
<dbReference type="GO" id="GO:0002935">
    <property type="term" value="F:tRNA (adenine(37)-C2)-methyltransferase activity"/>
    <property type="evidence" value="ECO:0007669"/>
    <property type="project" value="UniProtKB-UniRule"/>
</dbReference>
<comment type="cofactor">
    <cofactor evidence="14">
        <name>[4Fe-4S] cluster</name>
        <dbReference type="ChEBI" id="CHEBI:49883"/>
    </cofactor>
    <text evidence="14">Binds 1 [4Fe-4S] cluster. The cluster is coordinated with 3 cysteines and an exchangeable S-adenosyl-L-methionine.</text>
</comment>
<keyword evidence="10 14" id="KW-0479">Metal-binding</keyword>
<dbReference type="Gene3D" id="1.10.150.530">
    <property type="match status" value="1"/>
</dbReference>
<dbReference type="GO" id="GO:0051539">
    <property type="term" value="F:4 iron, 4 sulfur cluster binding"/>
    <property type="evidence" value="ECO:0007669"/>
    <property type="project" value="UniProtKB-UniRule"/>
</dbReference>
<keyword evidence="3 14" id="KW-0004">4Fe-4S</keyword>
<evidence type="ECO:0000259" key="15">
    <source>
        <dbReference type="PROSITE" id="PS51918"/>
    </source>
</evidence>
<dbReference type="Pfam" id="PF21016">
    <property type="entry name" value="RlmN_N"/>
    <property type="match status" value="1"/>
</dbReference>
<evidence type="ECO:0000256" key="6">
    <source>
        <dbReference type="ARBA" id="ARBA00022603"/>
    </source>
</evidence>
<dbReference type="NCBIfam" id="TIGR00048">
    <property type="entry name" value="rRNA_mod_RlmN"/>
    <property type="match status" value="1"/>
</dbReference>
<dbReference type="GO" id="GO:0005737">
    <property type="term" value="C:cytoplasm"/>
    <property type="evidence" value="ECO:0007669"/>
    <property type="project" value="UniProtKB-SubCell"/>
</dbReference>
<dbReference type="PANTHER" id="PTHR30544:SF5">
    <property type="entry name" value="RADICAL SAM CORE DOMAIN-CONTAINING PROTEIN"/>
    <property type="match status" value="1"/>
</dbReference>
<keyword evidence="7 14" id="KW-0808">Transferase</keyword>
<dbReference type="InterPro" id="IPR007197">
    <property type="entry name" value="rSAM"/>
</dbReference>
<keyword evidence="6 14" id="KW-0489">Methyltransferase</keyword>
<evidence type="ECO:0000256" key="5">
    <source>
        <dbReference type="ARBA" id="ARBA00022552"/>
    </source>
</evidence>
<keyword evidence="9 14" id="KW-0819">tRNA processing</keyword>
<feature type="binding site" evidence="14">
    <location>
        <position position="121"/>
    </location>
    <ligand>
        <name>[4Fe-4S] cluster</name>
        <dbReference type="ChEBI" id="CHEBI:49883"/>
        <note>4Fe-4S-S-AdoMet</note>
    </ligand>
</feature>
<dbReference type="InterPro" id="IPR058240">
    <property type="entry name" value="rSAM_sf"/>
</dbReference>
<dbReference type="GO" id="GO:0070475">
    <property type="term" value="P:rRNA base methylation"/>
    <property type="evidence" value="ECO:0007669"/>
    <property type="project" value="UniProtKB-UniRule"/>
</dbReference>
<dbReference type="SFLD" id="SFLDS00029">
    <property type="entry name" value="Radical_SAM"/>
    <property type="match status" value="1"/>
</dbReference>
<feature type="binding site" evidence="14">
    <location>
        <begin position="169"/>
        <end position="170"/>
    </location>
    <ligand>
        <name>S-adenosyl-L-methionine</name>
        <dbReference type="ChEBI" id="CHEBI:59789"/>
    </ligand>
</feature>
<comment type="function">
    <text evidence="14">Specifically methylates position 2 of adenine 2503 in 23S rRNA and position 2 of adenine 37 in tRNAs. m2A2503 modification seems to play a crucial role in the proofreading step occurring at the peptidyl transferase center and thus would serve to optimize ribosomal fidelity.</text>
</comment>
<evidence type="ECO:0000313" key="16">
    <source>
        <dbReference type="EMBL" id="QCI17105.1"/>
    </source>
</evidence>
<feature type="active site" description="S-methylcysteine intermediate" evidence="14">
    <location>
        <position position="345"/>
    </location>
</feature>
<dbReference type="InterPro" id="IPR027492">
    <property type="entry name" value="RNA_MTrfase_RlmN"/>
</dbReference>
<comment type="caution">
    <text evidence="14">Lacks conserved residue(s) required for the propagation of feature annotation.</text>
</comment>
<dbReference type="SFLD" id="SFLDG01062">
    <property type="entry name" value="methyltransferase_(Class_A)"/>
    <property type="match status" value="1"/>
</dbReference>
<comment type="catalytic activity">
    <reaction evidence="14">
        <text>adenosine(37) in tRNA + 2 reduced [2Fe-2S]-[ferredoxin] + 2 S-adenosyl-L-methionine = 2-methyladenosine(37) in tRNA + 5'-deoxyadenosine + L-methionine + 2 oxidized [2Fe-2S]-[ferredoxin] + S-adenosyl-L-homocysteine</text>
        <dbReference type="Rhea" id="RHEA:43332"/>
        <dbReference type="Rhea" id="RHEA-COMP:10000"/>
        <dbReference type="Rhea" id="RHEA-COMP:10001"/>
        <dbReference type="Rhea" id="RHEA-COMP:10162"/>
        <dbReference type="Rhea" id="RHEA-COMP:10485"/>
        <dbReference type="ChEBI" id="CHEBI:17319"/>
        <dbReference type="ChEBI" id="CHEBI:33737"/>
        <dbReference type="ChEBI" id="CHEBI:33738"/>
        <dbReference type="ChEBI" id="CHEBI:57844"/>
        <dbReference type="ChEBI" id="CHEBI:57856"/>
        <dbReference type="ChEBI" id="CHEBI:59789"/>
        <dbReference type="ChEBI" id="CHEBI:74411"/>
        <dbReference type="ChEBI" id="CHEBI:74497"/>
        <dbReference type="EC" id="2.1.1.192"/>
    </reaction>
</comment>
<dbReference type="GO" id="GO:0019843">
    <property type="term" value="F:rRNA binding"/>
    <property type="evidence" value="ECO:0007669"/>
    <property type="project" value="UniProtKB-UniRule"/>
</dbReference>
<dbReference type="Pfam" id="PF04055">
    <property type="entry name" value="Radical_SAM"/>
    <property type="match status" value="1"/>
</dbReference>
<feature type="binding site" evidence="14">
    <location>
        <position position="128"/>
    </location>
    <ligand>
        <name>[4Fe-4S] cluster</name>
        <dbReference type="ChEBI" id="CHEBI:49883"/>
        <note>4Fe-4S-S-AdoMet</note>
    </ligand>
</feature>
<evidence type="ECO:0000256" key="4">
    <source>
        <dbReference type="ARBA" id="ARBA00022490"/>
    </source>
</evidence>
<dbReference type="SFLD" id="SFLDF00275">
    <property type="entry name" value="adenosine_C2_methyltransferase"/>
    <property type="match status" value="1"/>
</dbReference>
<evidence type="ECO:0000256" key="12">
    <source>
        <dbReference type="ARBA" id="ARBA00023014"/>
    </source>
</evidence>
<dbReference type="Proteomes" id="UP000298759">
    <property type="component" value="Chromosome"/>
</dbReference>
<keyword evidence="11 14" id="KW-0408">Iron</keyword>
<feature type="binding site" evidence="14">
    <location>
        <position position="201"/>
    </location>
    <ligand>
        <name>S-adenosyl-L-methionine</name>
        <dbReference type="ChEBI" id="CHEBI:59789"/>
    </ligand>
</feature>
<dbReference type="RefSeq" id="WP_158340038.1">
    <property type="nucleotide sequence ID" value="NZ_CP034894.1"/>
</dbReference>
<organism evidence="16 17">
    <name type="scientific">Buchnera aphidicola</name>
    <name type="common">Aphis helianthi</name>
    <dbReference type="NCBI Taxonomy" id="2315802"/>
    <lineage>
        <taxon>Bacteria</taxon>
        <taxon>Pseudomonadati</taxon>
        <taxon>Pseudomonadota</taxon>
        <taxon>Gammaproteobacteria</taxon>
        <taxon>Enterobacterales</taxon>
        <taxon>Erwiniaceae</taxon>
        <taxon>Buchnera</taxon>
    </lineage>
</organism>
<evidence type="ECO:0000256" key="13">
    <source>
        <dbReference type="ARBA" id="ARBA00023157"/>
    </source>
</evidence>
<feature type="binding site" evidence="14">
    <location>
        <position position="302"/>
    </location>
    <ligand>
        <name>S-adenosyl-L-methionine</name>
        <dbReference type="ChEBI" id="CHEBI:59789"/>
    </ligand>
</feature>
<dbReference type="InterPro" id="IPR013785">
    <property type="entry name" value="Aldolase_TIM"/>
</dbReference>
<keyword evidence="4 14" id="KW-0963">Cytoplasm</keyword>
<proteinExistence type="inferred from homology"/>
<comment type="similarity">
    <text evidence="2 14">Belongs to the radical SAM superfamily. RlmN family.</text>
</comment>
<dbReference type="EC" id="2.1.1.192" evidence="14"/>
<dbReference type="InterPro" id="IPR040072">
    <property type="entry name" value="Methyltransferase_A"/>
</dbReference>
<evidence type="ECO:0000313" key="17">
    <source>
        <dbReference type="Proteomes" id="UP000298759"/>
    </source>
</evidence>
<dbReference type="CDD" id="cd01335">
    <property type="entry name" value="Radical_SAM"/>
    <property type="match status" value="1"/>
</dbReference>
<sequence>MNTNINLNIVNSKINLLNLSPKQIQLFLKSIGAKNFTSEQIMQWIYSHNCFDFNKMLNISKNIREKLNQTSYLKISNFSEEQISFDGTMKWITFLNNKKIETVYIPEKKRSTLCVSSQIGCALKCDFCATGKQGFYRNLTVSEIISQILQAKKRIDNKKITNIVFMGMGEPLLNLNNVVSALKIILNKNGFGLSKRRITVSTSGIVPAINKLSQKIDINLAISLHAPNNYIRNLIMPINKKYNIESLLTAVSRYLKHSNANRNGVTIEYVMLQNINDSNQNAEELACILKKVPSKINLIPWNSFKNSSFISSTPDKINIFANILRQKGFNTTIRKNRGEDINAACGQLTGNMINRSKNHL</sequence>
<comment type="subcellular location">
    <subcellularLocation>
        <location evidence="1 14">Cytoplasm</location>
    </subcellularLocation>
</comment>
<dbReference type="PROSITE" id="PS51918">
    <property type="entry name" value="RADICAL_SAM"/>
    <property type="match status" value="1"/>
</dbReference>
<keyword evidence="5 14" id="KW-0698">rRNA processing</keyword>
<gene>
    <name evidence="14 16" type="primary">rlmN</name>
    <name evidence="16" type="ORF">D9V62_01445</name>
</gene>
<comment type="miscellaneous">
    <text evidence="14">Reaction proceeds by a ping-pong mechanism involving intermediate methylation of a conserved cysteine residue.</text>
</comment>
<dbReference type="FunFam" id="3.20.20.70:FF:000008">
    <property type="entry name" value="Dual-specificity RNA methyltransferase RlmN"/>
    <property type="match status" value="1"/>
</dbReference>
<feature type="binding site" evidence="14">
    <location>
        <position position="125"/>
    </location>
    <ligand>
        <name>[4Fe-4S] cluster</name>
        <dbReference type="ChEBI" id="CHEBI:49883"/>
        <note>4Fe-4S-S-AdoMet</note>
    </ligand>
</feature>
<keyword evidence="13 14" id="KW-1015">Disulfide bond</keyword>
<reference evidence="16 17" key="2">
    <citation type="submission" date="2019-05" db="EMBL/GenBank/DDBJ databases">
        <title>Genome evolution of the obligate endosymbiont Buchnera aphidicola.</title>
        <authorList>
            <person name="Moran N.A."/>
        </authorList>
    </citation>
    <scope>NUCLEOTIDE SEQUENCE [LARGE SCALE GENOMIC DNA]</scope>
    <source>
        <strain evidence="16 17">Ahe</strain>
    </source>
</reference>
<feature type="active site" description="Proton acceptor" evidence="14">
    <location>
        <position position="101"/>
    </location>
</feature>
<comment type="catalytic activity">
    <reaction evidence="14">
        <text>adenosine(2503) in 23S rRNA + 2 reduced [2Fe-2S]-[ferredoxin] + 2 S-adenosyl-L-methionine = 2-methyladenosine(2503) in 23S rRNA + 5'-deoxyadenosine + L-methionine + 2 oxidized [2Fe-2S]-[ferredoxin] + S-adenosyl-L-homocysteine</text>
        <dbReference type="Rhea" id="RHEA:42916"/>
        <dbReference type="Rhea" id="RHEA-COMP:10000"/>
        <dbReference type="Rhea" id="RHEA-COMP:10001"/>
        <dbReference type="Rhea" id="RHEA-COMP:10152"/>
        <dbReference type="Rhea" id="RHEA-COMP:10282"/>
        <dbReference type="ChEBI" id="CHEBI:17319"/>
        <dbReference type="ChEBI" id="CHEBI:33737"/>
        <dbReference type="ChEBI" id="CHEBI:33738"/>
        <dbReference type="ChEBI" id="CHEBI:57844"/>
        <dbReference type="ChEBI" id="CHEBI:57856"/>
        <dbReference type="ChEBI" id="CHEBI:59789"/>
        <dbReference type="ChEBI" id="CHEBI:74411"/>
        <dbReference type="ChEBI" id="CHEBI:74497"/>
        <dbReference type="EC" id="2.1.1.192"/>
    </reaction>
</comment>
<dbReference type="OrthoDB" id="9793973at2"/>
<dbReference type="GO" id="GO:0070040">
    <property type="term" value="F:rRNA (adenine(2503)-C2-)-methyltransferase activity"/>
    <property type="evidence" value="ECO:0007669"/>
    <property type="project" value="UniProtKB-UniRule"/>
</dbReference>
<accession>A0A4D6XWL9</accession>
<dbReference type="PIRSF" id="PIRSF006004">
    <property type="entry name" value="CHP00048"/>
    <property type="match status" value="1"/>
</dbReference>
<keyword evidence="12 14" id="KW-0411">Iron-sulfur</keyword>
<keyword evidence="8 14" id="KW-0949">S-adenosyl-L-methionine</keyword>
<evidence type="ECO:0000256" key="7">
    <source>
        <dbReference type="ARBA" id="ARBA00022679"/>
    </source>
</evidence>
<evidence type="ECO:0000256" key="10">
    <source>
        <dbReference type="ARBA" id="ARBA00022723"/>
    </source>
</evidence>
<evidence type="ECO:0000256" key="8">
    <source>
        <dbReference type="ARBA" id="ARBA00022691"/>
    </source>
</evidence>
<reference evidence="16 17" key="1">
    <citation type="submission" date="2018-12" db="EMBL/GenBank/DDBJ databases">
        <authorList>
            <person name="Chong R.A."/>
        </authorList>
    </citation>
    <scope>NUCLEOTIDE SEQUENCE [LARGE SCALE GENOMIC DNA]</scope>
    <source>
        <strain evidence="16 17">Ahe</strain>
    </source>
</reference>
<name>A0A4D6XWL9_9GAMM</name>
<dbReference type="PANTHER" id="PTHR30544">
    <property type="entry name" value="23S RRNA METHYLTRANSFERASE"/>
    <property type="match status" value="1"/>
</dbReference>
<feature type="domain" description="Radical SAM core" evidence="15">
    <location>
        <begin position="107"/>
        <end position="339"/>
    </location>
</feature>
<dbReference type="SUPFAM" id="SSF102114">
    <property type="entry name" value="Radical SAM enzymes"/>
    <property type="match status" value="1"/>
</dbReference>
<dbReference type="GO" id="GO:0030488">
    <property type="term" value="P:tRNA methylation"/>
    <property type="evidence" value="ECO:0007669"/>
    <property type="project" value="UniProtKB-UniRule"/>
</dbReference>
<dbReference type="HAMAP" id="MF_01849">
    <property type="entry name" value="RNA_methyltr_RlmN"/>
    <property type="match status" value="1"/>
</dbReference>
<dbReference type="Gene3D" id="3.20.20.70">
    <property type="entry name" value="Aldolase class I"/>
    <property type="match status" value="1"/>
</dbReference>
<evidence type="ECO:0000256" key="2">
    <source>
        <dbReference type="ARBA" id="ARBA00007544"/>
    </source>
</evidence>
<dbReference type="InterPro" id="IPR004383">
    <property type="entry name" value="rRNA_lsu_MTrfase_RlmN/Cfr"/>
</dbReference>
<feature type="binding site" evidence="14">
    <location>
        <begin position="223"/>
        <end position="225"/>
    </location>
    <ligand>
        <name>S-adenosyl-L-methionine</name>
        <dbReference type="ChEBI" id="CHEBI:59789"/>
    </ligand>
</feature>
<evidence type="ECO:0000256" key="14">
    <source>
        <dbReference type="HAMAP-Rule" id="MF_01849"/>
    </source>
</evidence>
<dbReference type="GO" id="GO:0046872">
    <property type="term" value="F:metal ion binding"/>
    <property type="evidence" value="ECO:0007669"/>
    <property type="project" value="UniProtKB-KW"/>
</dbReference>
<dbReference type="GO" id="GO:0000049">
    <property type="term" value="F:tRNA binding"/>
    <property type="evidence" value="ECO:0007669"/>
    <property type="project" value="UniProtKB-UniRule"/>
</dbReference>
<protein>
    <recommendedName>
        <fullName evidence="14">Dual-specificity RNA methyltransferase RlmN</fullName>
        <ecNumber evidence="14">2.1.1.192</ecNumber>
    </recommendedName>
    <alternativeName>
        <fullName evidence="14">23S rRNA (adenine(2503)-C(2))-methyltransferase</fullName>
    </alternativeName>
    <alternativeName>
        <fullName evidence="14">23S rRNA m2A2503 methyltransferase</fullName>
    </alternativeName>
    <alternativeName>
        <fullName evidence="14">Ribosomal RNA large subunit methyltransferase N</fullName>
    </alternativeName>
    <alternativeName>
        <fullName evidence="14">tRNA (adenine(37)-C(2))-methyltransferase</fullName>
    </alternativeName>
    <alternativeName>
        <fullName evidence="14">tRNA m2A37 methyltransferase</fullName>
    </alternativeName>
</protein>
<evidence type="ECO:0000256" key="9">
    <source>
        <dbReference type="ARBA" id="ARBA00022694"/>
    </source>
</evidence>